<protein>
    <submittedName>
        <fullName evidence="2">Uncharacterized protein</fullName>
    </submittedName>
</protein>
<dbReference type="EMBL" id="BFAA01003014">
    <property type="protein sequence ID" value="GCB67371.1"/>
    <property type="molecule type" value="Genomic_DNA"/>
</dbReference>
<comment type="caution">
    <text evidence="2">The sequence shown here is derived from an EMBL/GenBank/DDBJ whole genome shotgun (WGS) entry which is preliminary data.</text>
</comment>
<gene>
    <name evidence="2" type="ORF">scyTo_0008040</name>
</gene>
<evidence type="ECO:0000313" key="2">
    <source>
        <dbReference type="EMBL" id="GCB67371.1"/>
    </source>
</evidence>
<feature type="region of interest" description="Disordered" evidence="1">
    <location>
        <begin position="68"/>
        <end position="87"/>
    </location>
</feature>
<evidence type="ECO:0000313" key="3">
    <source>
        <dbReference type="Proteomes" id="UP000288216"/>
    </source>
</evidence>
<proteinExistence type="predicted"/>
<keyword evidence="3" id="KW-1185">Reference proteome</keyword>
<dbReference type="AlphaFoldDB" id="A0A401P2M5"/>
<accession>A0A401P2M5</accession>
<sequence length="112" mass="12750">MLERLYLPGGQPSLRGALLSLEPARPTVNHGFPHRACATFPAVSEPHVISVGQPALIGREPERRSLIKKKGRHWRKSEEERAGERKSGREFLFLPKQDVYFEELLESVMFSI</sequence>
<dbReference type="Proteomes" id="UP000288216">
    <property type="component" value="Unassembled WGS sequence"/>
</dbReference>
<name>A0A401P2M5_SCYTO</name>
<feature type="compositionally biased region" description="Basic and acidic residues" evidence="1">
    <location>
        <begin position="76"/>
        <end position="87"/>
    </location>
</feature>
<organism evidence="2 3">
    <name type="scientific">Scyliorhinus torazame</name>
    <name type="common">Cloudy catshark</name>
    <name type="synonym">Catulus torazame</name>
    <dbReference type="NCBI Taxonomy" id="75743"/>
    <lineage>
        <taxon>Eukaryota</taxon>
        <taxon>Metazoa</taxon>
        <taxon>Chordata</taxon>
        <taxon>Craniata</taxon>
        <taxon>Vertebrata</taxon>
        <taxon>Chondrichthyes</taxon>
        <taxon>Elasmobranchii</taxon>
        <taxon>Galeomorphii</taxon>
        <taxon>Galeoidea</taxon>
        <taxon>Carcharhiniformes</taxon>
        <taxon>Scyliorhinidae</taxon>
        <taxon>Scyliorhinus</taxon>
    </lineage>
</organism>
<reference evidence="2 3" key="1">
    <citation type="journal article" date="2018" name="Nat. Ecol. Evol.">
        <title>Shark genomes provide insights into elasmobranch evolution and the origin of vertebrates.</title>
        <authorList>
            <person name="Hara Y"/>
            <person name="Yamaguchi K"/>
            <person name="Onimaru K"/>
            <person name="Kadota M"/>
            <person name="Koyanagi M"/>
            <person name="Keeley SD"/>
            <person name="Tatsumi K"/>
            <person name="Tanaka K"/>
            <person name="Motone F"/>
            <person name="Kageyama Y"/>
            <person name="Nozu R"/>
            <person name="Adachi N"/>
            <person name="Nishimura O"/>
            <person name="Nakagawa R"/>
            <person name="Tanegashima C"/>
            <person name="Kiyatake I"/>
            <person name="Matsumoto R"/>
            <person name="Murakumo K"/>
            <person name="Nishida K"/>
            <person name="Terakita A"/>
            <person name="Kuratani S"/>
            <person name="Sato K"/>
            <person name="Hyodo S Kuraku.S."/>
        </authorList>
    </citation>
    <scope>NUCLEOTIDE SEQUENCE [LARGE SCALE GENOMIC DNA]</scope>
</reference>
<evidence type="ECO:0000256" key="1">
    <source>
        <dbReference type="SAM" id="MobiDB-lite"/>
    </source>
</evidence>